<keyword evidence="4 6" id="KW-1133">Transmembrane helix</keyword>
<keyword evidence="2" id="KW-0813">Transport</keyword>
<name>A0ABS9VPG4_9SPHN</name>
<keyword evidence="3 6" id="KW-0812">Transmembrane</keyword>
<feature type="transmembrane region" description="Helical" evidence="6">
    <location>
        <begin position="44"/>
        <end position="64"/>
    </location>
</feature>
<feature type="transmembrane region" description="Helical" evidence="6">
    <location>
        <begin position="276"/>
        <end position="299"/>
    </location>
</feature>
<feature type="transmembrane region" description="Helical" evidence="6">
    <location>
        <begin position="551"/>
        <end position="575"/>
    </location>
</feature>
<dbReference type="InterPro" id="IPR004813">
    <property type="entry name" value="OPT"/>
</dbReference>
<dbReference type="Pfam" id="PF03169">
    <property type="entry name" value="OPT"/>
    <property type="match status" value="1"/>
</dbReference>
<evidence type="ECO:0000256" key="6">
    <source>
        <dbReference type="SAM" id="Phobius"/>
    </source>
</evidence>
<dbReference type="EMBL" id="JAKZHW010000001">
    <property type="protein sequence ID" value="MCH8616292.1"/>
    <property type="molecule type" value="Genomic_DNA"/>
</dbReference>
<feature type="transmembrane region" description="Helical" evidence="6">
    <location>
        <begin position="459"/>
        <end position="476"/>
    </location>
</feature>
<reference evidence="7 8" key="1">
    <citation type="submission" date="2022-03" db="EMBL/GenBank/DDBJ databases">
        <authorList>
            <person name="Jo J.-H."/>
            <person name="Im W.-T."/>
        </authorList>
    </citation>
    <scope>NUCLEOTIDE SEQUENCE [LARGE SCALE GENOMIC DNA]</scope>
    <source>
        <strain evidence="7 8">SM33</strain>
    </source>
</reference>
<feature type="transmembrane region" description="Helical" evidence="6">
    <location>
        <begin position="105"/>
        <end position="124"/>
    </location>
</feature>
<dbReference type="NCBIfam" id="TIGR00733">
    <property type="entry name" value="OPT family oligopeptide transporter"/>
    <property type="match status" value="1"/>
</dbReference>
<feature type="transmembrane region" description="Helical" evidence="6">
    <location>
        <begin position="210"/>
        <end position="237"/>
    </location>
</feature>
<gene>
    <name evidence="7" type="ORF">LZ016_09290</name>
</gene>
<protein>
    <submittedName>
        <fullName evidence="7">Oligopeptide transporter, OPT family</fullName>
    </submittedName>
</protein>
<accession>A0ABS9VPG4</accession>
<dbReference type="PANTHER" id="PTHR31645:SF0">
    <property type="entry name" value="OLIGOPEPTIDE TRANSPORTER YGL114W-RELATED"/>
    <property type="match status" value="1"/>
</dbReference>
<sequence>MATVTQQDGVKAVRELTLRGIILGALITVVFTAANVYLGLKIGITFATSIPAAVISMAVLKAFRDATIQENNIVQTIASAAGTLSAIIFVLPGLIMVGWWTGFPYWLSVAVIGIGGILGVMYSVPLRRALVTGTDLPFPEGVAAAEVLKVGSGVGGAEENRRGLILIGGSTVVAAAYFLVAKTRMLTDTVGRTFKVGTGGSAISGSLSMALIGVGHLVGVAVGAAMIVGMLITWVFIVPHWTQDAGFVAQVAAPDLETLVGAAFRQKARMVGAGTIGVAAIWTLLRIMGPIIRGIRAAIAANRERKAGRAADLPLTERDIPIGIVAATILLSMIPIGLLLFAFGNTAPIAAEPGVTITLSIIYTLIAGVVIAAVCGYMAGLIGASNSPISGVGILSVLGISLILAALFHGAGVDETKALVAFALFVTAIIFGVATISNNNLQDLKTGQLVDATPWRQQVALVLGVVFGALVIPPILDLMNTAFTFQGAPGAKPTALPAPQAAIISTIAQGVLGGSLDWGLIREGALIGVVAVIVDEVLKRFSGRRLHLPPLAIGMGIYLPLEADLLIPFGAALGWFYNRWAMQSKSPAFAERMGVLMATGLIVGESLMGVVYAFAVAGAERAGSEDSANVFALVPAYPAVMVVSLAVFTAAILALYFWTKNRASNAPAPDDDALVPSEATYR</sequence>
<comment type="subcellular location">
    <subcellularLocation>
        <location evidence="1">Membrane</location>
        <topology evidence="1">Multi-pass membrane protein</topology>
    </subcellularLocation>
</comment>
<evidence type="ECO:0000256" key="2">
    <source>
        <dbReference type="ARBA" id="ARBA00022448"/>
    </source>
</evidence>
<evidence type="ECO:0000256" key="4">
    <source>
        <dbReference type="ARBA" id="ARBA00022989"/>
    </source>
</evidence>
<feature type="transmembrane region" description="Helical" evidence="6">
    <location>
        <begin position="355"/>
        <end position="380"/>
    </location>
</feature>
<dbReference type="PANTHER" id="PTHR31645">
    <property type="entry name" value="OLIGOPEPTIDE TRANSPORTER YGL114W-RELATED"/>
    <property type="match status" value="1"/>
</dbReference>
<feature type="transmembrane region" description="Helical" evidence="6">
    <location>
        <begin position="76"/>
        <end position="99"/>
    </location>
</feature>
<evidence type="ECO:0000256" key="1">
    <source>
        <dbReference type="ARBA" id="ARBA00004141"/>
    </source>
</evidence>
<dbReference type="InterPro" id="IPR045035">
    <property type="entry name" value="YSL-like"/>
</dbReference>
<feature type="transmembrane region" description="Helical" evidence="6">
    <location>
        <begin position="20"/>
        <end position="38"/>
    </location>
</feature>
<evidence type="ECO:0000313" key="7">
    <source>
        <dbReference type="EMBL" id="MCH8616292.1"/>
    </source>
</evidence>
<feature type="transmembrane region" description="Helical" evidence="6">
    <location>
        <begin position="392"/>
        <end position="412"/>
    </location>
</feature>
<feature type="transmembrane region" description="Helical" evidence="6">
    <location>
        <begin position="320"/>
        <end position="343"/>
    </location>
</feature>
<keyword evidence="8" id="KW-1185">Reference proteome</keyword>
<dbReference type="NCBIfam" id="TIGR00728">
    <property type="entry name" value="OPT_sfam"/>
    <property type="match status" value="1"/>
</dbReference>
<proteinExistence type="predicted"/>
<evidence type="ECO:0000313" key="8">
    <source>
        <dbReference type="Proteomes" id="UP001203058"/>
    </source>
</evidence>
<feature type="transmembrane region" description="Helical" evidence="6">
    <location>
        <begin position="595"/>
        <end position="616"/>
    </location>
</feature>
<dbReference type="Proteomes" id="UP001203058">
    <property type="component" value="Unassembled WGS sequence"/>
</dbReference>
<feature type="transmembrane region" description="Helical" evidence="6">
    <location>
        <begin position="636"/>
        <end position="658"/>
    </location>
</feature>
<evidence type="ECO:0000256" key="5">
    <source>
        <dbReference type="ARBA" id="ARBA00023136"/>
    </source>
</evidence>
<evidence type="ECO:0000256" key="3">
    <source>
        <dbReference type="ARBA" id="ARBA00022692"/>
    </source>
</evidence>
<feature type="transmembrane region" description="Helical" evidence="6">
    <location>
        <begin position="418"/>
        <end position="438"/>
    </location>
</feature>
<dbReference type="RefSeq" id="WP_241447095.1">
    <property type="nucleotide sequence ID" value="NZ_JAKZHW010000001.1"/>
</dbReference>
<comment type="caution">
    <text evidence="7">The sequence shown here is derived from an EMBL/GenBank/DDBJ whole genome shotgun (WGS) entry which is preliminary data.</text>
</comment>
<dbReference type="InterPro" id="IPR004814">
    <property type="entry name" value="Oligopep_transpt"/>
</dbReference>
<organism evidence="7 8">
    <name type="scientific">Sphingomonas telluris</name>
    <dbReference type="NCBI Taxonomy" id="2907998"/>
    <lineage>
        <taxon>Bacteria</taxon>
        <taxon>Pseudomonadati</taxon>
        <taxon>Pseudomonadota</taxon>
        <taxon>Alphaproteobacteria</taxon>
        <taxon>Sphingomonadales</taxon>
        <taxon>Sphingomonadaceae</taxon>
        <taxon>Sphingomonas</taxon>
    </lineage>
</organism>
<keyword evidence="5 6" id="KW-0472">Membrane</keyword>